<dbReference type="InterPro" id="IPR007278">
    <property type="entry name" value="DUF397"/>
</dbReference>
<dbReference type="EMBL" id="JBHSRF010000006">
    <property type="protein sequence ID" value="MFC6080713.1"/>
    <property type="molecule type" value="Genomic_DNA"/>
</dbReference>
<sequence>MRAKSCAPNGGDCVEIAALSHGRVGIRDSKNLTGPALIFAPAAWSTFHKSLAADDFGLTRRPQRAGTATSLPVPHACADGPR</sequence>
<accession>A0ABW1NBP0</accession>
<reference evidence="4" key="1">
    <citation type="journal article" date="2019" name="Int. J. Syst. Evol. Microbiol.">
        <title>The Global Catalogue of Microorganisms (GCM) 10K type strain sequencing project: providing services to taxonomists for standard genome sequencing and annotation.</title>
        <authorList>
            <consortium name="The Broad Institute Genomics Platform"/>
            <consortium name="The Broad Institute Genome Sequencing Center for Infectious Disease"/>
            <person name="Wu L."/>
            <person name="Ma J."/>
        </authorList>
    </citation>
    <scope>NUCLEOTIDE SEQUENCE [LARGE SCALE GENOMIC DNA]</scope>
    <source>
        <strain evidence="4">JCM 30346</strain>
    </source>
</reference>
<dbReference type="Pfam" id="PF04149">
    <property type="entry name" value="DUF397"/>
    <property type="match status" value="1"/>
</dbReference>
<evidence type="ECO:0000259" key="2">
    <source>
        <dbReference type="Pfam" id="PF04149"/>
    </source>
</evidence>
<evidence type="ECO:0000313" key="4">
    <source>
        <dbReference type="Proteomes" id="UP001596137"/>
    </source>
</evidence>
<protein>
    <submittedName>
        <fullName evidence="3">DUF397 domain-containing protein</fullName>
    </submittedName>
</protein>
<dbReference type="Proteomes" id="UP001596137">
    <property type="component" value="Unassembled WGS sequence"/>
</dbReference>
<comment type="caution">
    <text evidence="3">The sequence shown here is derived from an EMBL/GenBank/DDBJ whole genome shotgun (WGS) entry which is preliminary data.</text>
</comment>
<name>A0ABW1NBP0_9ACTN</name>
<keyword evidence="4" id="KW-1185">Reference proteome</keyword>
<evidence type="ECO:0000313" key="3">
    <source>
        <dbReference type="EMBL" id="MFC6080713.1"/>
    </source>
</evidence>
<organism evidence="3 4">
    <name type="scientific">Sphaerisporangium aureirubrum</name>
    <dbReference type="NCBI Taxonomy" id="1544736"/>
    <lineage>
        <taxon>Bacteria</taxon>
        <taxon>Bacillati</taxon>
        <taxon>Actinomycetota</taxon>
        <taxon>Actinomycetes</taxon>
        <taxon>Streptosporangiales</taxon>
        <taxon>Streptosporangiaceae</taxon>
        <taxon>Sphaerisporangium</taxon>
    </lineage>
</organism>
<feature type="region of interest" description="Disordered" evidence="1">
    <location>
        <begin position="63"/>
        <end position="82"/>
    </location>
</feature>
<proteinExistence type="predicted"/>
<gene>
    <name evidence="3" type="ORF">ACFP1K_06050</name>
</gene>
<dbReference type="RefSeq" id="WP_380747786.1">
    <property type="nucleotide sequence ID" value="NZ_JBHSRF010000006.1"/>
</dbReference>
<evidence type="ECO:0000256" key="1">
    <source>
        <dbReference type="SAM" id="MobiDB-lite"/>
    </source>
</evidence>
<feature type="domain" description="DUF397" evidence="2">
    <location>
        <begin position="4"/>
        <end position="50"/>
    </location>
</feature>